<feature type="region of interest" description="Disordered" evidence="1">
    <location>
        <begin position="133"/>
        <end position="197"/>
    </location>
</feature>
<evidence type="ECO:0000256" key="1">
    <source>
        <dbReference type="SAM" id="MobiDB-lite"/>
    </source>
</evidence>
<feature type="compositionally biased region" description="Polar residues" evidence="1">
    <location>
        <begin position="70"/>
        <end position="80"/>
    </location>
</feature>
<comment type="caution">
    <text evidence="3">The sequence shown here is derived from an EMBL/GenBank/DDBJ whole genome shotgun (WGS) entry which is preliminary data.</text>
</comment>
<feature type="compositionally biased region" description="Basic and acidic residues" evidence="1">
    <location>
        <begin position="245"/>
        <end position="281"/>
    </location>
</feature>
<organism evidence="3 4">
    <name type="scientific">Arthroderma benhamiae (strain ATCC MYA-4681 / CBS 112371)</name>
    <name type="common">Trichophyton mentagrophytes</name>
    <dbReference type="NCBI Taxonomy" id="663331"/>
    <lineage>
        <taxon>Eukaryota</taxon>
        <taxon>Fungi</taxon>
        <taxon>Dikarya</taxon>
        <taxon>Ascomycota</taxon>
        <taxon>Pezizomycotina</taxon>
        <taxon>Eurotiomycetes</taxon>
        <taxon>Eurotiomycetidae</taxon>
        <taxon>Onygenales</taxon>
        <taxon>Arthrodermataceae</taxon>
        <taxon>Trichophyton</taxon>
    </lineage>
</organism>
<feature type="region of interest" description="Disordered" evidence="1">
    <location>
        <begin position="47"/>
        <end position="107"/>
    </location>
</feature>
<name>D4B4X7_ARTBC</name>
<dbReference type="eggNOG" id="ENOG502RQUI">
    <property type="taxonomic scope" value="Eukaryota"/>
</dbReference>
<dbReference type="EMBL" id="ABSU01000035">
    <property type="protein sequence ID" value="EFE29622.1"/>
    <property type="molecule type" value="Genomic_DNA"/>
</dbReference>
<evidence type="ECO:0000313" key="3">
    <source>
        <dbReference type="EMBL" id="EFE29622.1"/>
    </source>
</evidence>
<dbReference type="GeneID" id="9525530"/>
<keyword evidence="2" id="KW-1133">Transmembrane helix</keyword>
<dbReference type="HOGENOM" id="CLU_570105_0_0_1"/>
<protein>
    <submittedName>
        <fullName evidence="3">Uncharacterized protein</fullName>
    </submittedName>
</protein>
<reference evidence="4" key="1">
    <citation type="journal article" date="2011" name="Genome Biol.">
        <title>Comparative and functional genomics provide insights into the pathogenicity of dermatophytic fungi.</title>
        <authorList>
            <person name="Burmester A."/>
            <person name="Shelest E."/>
            <person name="Gloeckner G."/>
            <person name="Heddergott C."/>
            <person name="Schindler S."/>
            <person name="Staib P."/>
            <person name="Heidel A."/>
            <person name="Felder M."/>
            <person name="Petzold A."/>
            <person name="Szafranski K."/>
            <person name="Feuermann M."/>
            <person name="Pedruzzi I."/>
            <person name="Priebe S."/>
            <person name="Groth M."/>
            <person name="Winkler R."/>
            <person name="Li W."/>
            <person name="Kniemeyer O."/>
            <person name="Schroeckh V."/>
            <person name="Hertweck C."/>
            <person name="Hube B."/>
            <person name="White T.C."/>
            <person name="Platzer M."/>
            <person name="Guthke R."/>
            <person name="Heitman J."/>
            <person name="Woestemeyer J."/>
            <person name="Zipfel P.F."/>
            <person name="Monod M."/>
            <person name="Brakhage A.A."/>
        </authorList>
    </citation>
    <scope>NUCLEOTIDE SEQUENCE [LARGE SCALE GENOMIC DNA]</scope>
    <source>
        <strain evidence="4">ATCC MYA-4681 / CBS 112371</strain>
    </source>
</reference>
<feature type="compositionally biased region" description="Polar residues" evidence="1">
    <location>
        <begin position="95"/>
        <end position="104"/>
    </location>
</feature>
<feature type="compositionally biased region" description="Polar residues" evidence="1">
    <location>
        <begin position="134"/>
        <end position="165"/>
    </location>
</feature>
<dbReference type="AlphaFoldDB" id="D4B4X7"/>
<dbReference type="Proteomes" id="UP000008866">
    <property type="component" value="Unassembled WGS sequence"/>
</dbReference>
<gene>
    <name evidence="3" type="ORF">ARB_03517</name>
</gene>
<feature type="transmembrane region" description="Helical" evidence="2">
    <location>
        <begin position="12"/>
        <end position="31"/>
    </location>
</feature>
<feature type="region of interest" description="Disordered" evidence="1">
    <location>
        <begin position="209"/>
        <end position="330"/>
    </location>
</feature>
<dbReference type="RefSeq" id="XP_003010262.1">
    <property type="nucleotide sequence ID" value="XM_003010216.1"/>
</dbReference>
<keyword evidence="2" id="KW-0812">Transmembrane</keyword>
<evidence type="ECO:0000313" key="4">
    <source>
        <dbReference type="Proteomes" id="UP000008866"/>
    </source>
</evidence>
<sequence>MREANNKSELLPPFLISSLVIVIILIALLWFKHLYKISASRGPLINTEEESPFNPQPQTPQQEPIPSSPANTAGTSTTELRIQRLIRKKKPGSSLAPSSTSFSQDLGYRRQSCETMHKFPDSPVVSQDELQDFGASNSVPSGTSTLFPSSSGGRSGNDYRTQQSIPLRELTRDQTHKLNNPHPYYGHKGESYQQNNPYGRYACRQDEFYRNNSTPTGPFGTVGSDTVRETESSSRDFSSTGSTHQLREEHMRSSPERSKYTHPSYERRESRSPPRSGEGESFHSSLRPDPLCIHKARSSPLPSISPSDRYTCGMAQPESSKDASQRSARYDFKSRSSLEYRHPRQDWLSQAQVGSVRNDSKWRQKEAITRGEDGLRTFEGSRTFSIERSRSHPFGKQHNRDNTQISSTSATRHDNPGTAERPEEPYPISAGQTPVAYGLPPGSARPLAEFVNDTDENKVERKLNLLDLVSQLRDRDV</sequence>
<dbReference type="KEGG" id="abe:ARB_03517"/>
<evidence type="ECO:0000256" key="2">
    <source>
        <dbReference type="SAM" id="Phobius"/>
    </source>
</evidence>
<keyword evidence="4" id="KW-1185">Reference proteome</keyword>
<feature type="compositionally biased region" description="Basic and acidic residues" evidence="1">
    <location>
        <begin position="411"/>
        <end position="424"/>
    </location>
</feature>
<accession>D4B4X7</accession>
<feature type="region of interest" description="Disordered" evidence="1">
    <location>
        <begin position="379"/>
        <end position="441"/>
    </location>
</feature>
<dbReference type="OMA" id="GHKGESY"/>
<feature type="compositionally biased region" description="Low complexity" evidence="1">
    <location>
        <begin position="59"/>
        <end position="69"/>
    </location>
</feature>
<feature type="compositionally biased region" description="Basic and acidic residues" evidence="1">
    <location>
        <begin position="319"/>
        <end position="330"/>
    </location>
</feature>
<keyword evidence="2" id="KW-0472">Membrane</keyword>
<proteinExistence type="predicted"/>